<dbReference type="InterPro" id="IPR011432">
    <property type="entry name" value="Shr-like_HID"/>
</dbReference>
<dbReference type="InterPro" id="IPR003343">
    <property type="entry name" value="Big_2"/>
</dbReference>
<reference evidence="3 4" key="1">
    <citation type="submission" date="2016-10" db="EMBL/GenBank/DDBJ databases">
        <authorList>
            <person name="de Groot N.N."/>
        </authorList>
    </citation>
    <scope>NUCLEOTIDE SEQUENCE [LARGE SCALE GENOMIC DNA]</scope>
    <source>
        <strain evidence="3 4">DSM 5522</strain>
    </source>
</reference>
<evidence type="ECO:0000313" key="4">
    <source>
        <dbReference type="Proteomes" id="UP000198838"/>
    </source>
</evidence>
<dbReference type="Proteomes" id="UP000198838">
    <property type="component" value="Unassembled WGS sequence"/>
</dbReference>
<dbReference type="Gene3D" id="2.60.40.10">
    <property type="entry name" value="Immunoglobulins"/>
    <property type="match status" value="1"/>
</dbReference>
<dbReference type="SUPFAM" id="SSF49373">
    <property type="entry name" value="Invasin/intimin cell-adhesion fragments"/>
    <property type="match status" value="1"/>
</dbReference>
<dbReference type="InterPro" id="IPR013783">
    <property type="entry name" value="Ig-like_fold"/>
</dbReference>
<dbReference type="Gene3D" id="2.60.40.4270">
    <property type="entry name" value="Listeria-Bacteroides repeat domain"/>
    <property type="match status" value="1"/>
</dbReference>
<feature type="domain" description="BIG2" evidence="2">
    <location>
        <begin position="458"/>
        <end position="530"/>
    </location>
</feature>
<name>A0A1I0XBU0_9FIRM</name>
<dbReference type="InterPro" id="IPR042229">
    <property type="entry name" value="Listeria/Bacterioides_rpt_sf"/>
</dbReference>
<dbReference type="Pfam" id="PF09479">
    <property type="entry name" value="Flg_new"/>
    <property type="match status" value="1"/>
</dbReference>
<gene>
    <name evidence="3" type="ORF">SAMN05216249_10648</name>
</gene>
<dbReference type="AlphaFoldDB" id="A0A1I0XBU0"/>
<dbReference type="RefSeq" id="WP_177205581.1">
    <property type="nucleotide sequence ID" value="NZ_FOJY01000006.1"/>
</dbReference>
<organism evidence="3 4">
    <name type="scientific">Acetitomaculum ruminis DSM 5522</name>
    <dbReference type="NCBI Taxonomy" id="1120918"/>
    <lineage>
        <taxon>Bacteria</taxon>
        <taxon>Bacillati</taxon>
        <taxon>Bacillota</taxon>
        <taxon>Clostridia</taxon>
        <taxon>Lachnospirales</taxon>
        <taxon>Lachnospiraceae</taxon>
        <taxon>Acetitomaculum</taxon>
    </lineage>
</organism>
<dbReference type="Pfam" id="PF02368">
    <property type="entry name" value="Big_2"/>
    <property type="match status" value="1"/>
</dbReference>
<dbReference type="GO" id="GO:0030313">
    <property type="term" value="C:cell envelope"/>
    <property type="evidence" value="ECO:0007669"/>
    <property type="project" value="UniProtKB-SubCell"/>
</dbReference>
<dbReference type="InterPro" id="IPR036116">
    <property type="entry name" value="FN3_sf"/>
</dbReference>
<evidence type="ECO:0000313" key="3">
    <source>
        <dbReference type="EMBL" id="SFA97886.1"/>
    </source>
</evidence>
<keyword evidence="4" id="KW-1185">Reference proteome</keyword>
<dbReference type="STRING" id="1120918.SAMN05216249_10648"/>
<sequence length="702" mass="78298">MNFLKKTIAWILIFATVFTTASFKELTLVYAEKADKTTVVSFSVKALEHDVKDEETNCILKILVDFNKEITIKDHDKALSEISVKISGNDAKITRTMDVAVNESDEKQLIITLTTNSWSALYGGLMEVSADSLTSIVSKSNPEETVEFLPFSTYAPTGIKLSNEITLSSADTTASTKVTVTSPASMRGMFHYVLLFEGKPVLTPDSTNWYAGALTGHAHNFNTMTQENFASTMAMAINSINGYSAAVDSEDAKSFIVTRDEKGATTKGIEVVMLDDEGSQNLCLNAILKEKYDTLTKIKSEYLAVKNAEKIKLDDSALLTKADELMDNLKVSFNEETLNAPLISFENVSEFNFEAAKCLSDLKAKVFTPADKLTAKDYVPEEEKVTIVFNDLNYASTINTIALDDVVLSSKDYNLKNGILNLSEKLFTKGERATYNLSFTSSKYYKDYIVKIKIDKNPSCSLNVTDKTLKKGENFQLKLVSTIEDSIVDAVSSNEKIVTVDKNGGIKAIAPGSATITVTTLRGNELKCNIIVPYTITYRLNGGKNNKSNPDSYTKAFTLKNPVRSKYRFAGWYTDSKFIHKISKISAKNKKSYTLYAKWVKVTVKTPTRVKASKITKKTAEIKFDAIKSVEGYEVFYSTDKNFKNALKVIFWANNNDKQIKLKLKALKSKKKYYVKVRAYKLDSANKKVFGNYSKKLQFIAR</sequence>
<accession>A0A1I0XBU0</accession>
<dbReference type="InterPro" id="IPR013378">
    <property type="entry name" value="InlB-like_B-rpt"/>
</dbReference>
<dbReference type="NCBIfam" id="TIGR02543">
    <property type="entry name" value="List_Bact_rpt"/>
    <property type="match status" value="1"/>
</dbReference>
<dbReference type="SUPFAM" id="SSF49265">
    <property type="entry name" value="Fibronectin type III"/>
    <property type="match status" value="1"/>
</dbReference>
<dbReference type="InterPro" id="IPR008964">
    <property type="entry name" value="Invasin/intimin_cell_adhesion"/>
</dbReference>
<evidence type="ECO:0000259" key="2">
    <source>
        <dbReference type="SMART" id="SM00635"/>
    </source>
</evidence>
<dbReference type="Pfam" id="PF07550">
    <property type="entry name" value="Shr-like_HID"/>
    <property type="match status" value="1"/>
</dbReference>
<comment type="subcellular location">
    <subcellularLocation>
        <location evidence="1">Cell envelope</location>
    </subcellularLocation>
</comment>
<dbReference type="Gene3D" id="2.60.40.1080">
    <property type="match status" value="1"/>
</dbReference>
<dbReference type="SMART" id="SM00635">
    <property type="entry name" value="BID_2"/>
    <property type="match status" value="1"/>
</dbReference>
<proteinExistence type="predicted"/>
<protein>
    <submittedName>
        <fullName evidence="3">Listeria/Bacterioides repeat-containing protein</fullName>
    </submittedName>
</protein>
<dbReference type="EMBL" id="FOJY01000006">
    <property type="protein sequence ID" value="SFA97886.1"/>
    <property type="molecule type" value="Genomic_DNA"/>
</dbReference>
<evidence type="ECO:0000256" key="1">
    <source>
        <dbReference type="ARBA" id="ARBA00004196"/>
    </source>
</evidence>